<dbReference type="EMBL" id="JTJL01000001">
    <property type="protein sequence ID" value="OBW96382.1"/>
    <property type="molecule type" value="Genomic_DNA"/>
</dbReference>
<comment type="caution">
    <text evidence="1">The sequence shown here is derived from an EMBL/GenBank/DDBJ whole genome shotgun (WGS) entry which is preliminary data.</text>
</comment>
<gene>
    <name evidence="1" type="ORF">QS62_00090</name>
    <name evidence="2" type="ORF">QV09_07670</name>
</gene>
<evidence type="ECO:0000313" key="4">
    <source>
        <dbReference type="Proteomes" id="UP000092649"/>
    </source>
</evidence>
<protein>
    <submittedName>
        <fullName evidence="1">Uncharacterized protein</fullName>
    </submittedName>
</protein>
<evidence type="ECO:0000313" key="2">
    <source>
        <dbReference type="EMBL" id="OBX09676.1"/>
    </source>
</evidence>
<dbReference type="Proteomes" id="UP000092527">
    <property type="component" value="Unassembled WGS sequence"/>
</dbReference>
<name>A0A1A7P1S5_9PAST</name>
<keyword evidence="4" id="KW-1185">Reference proteome</keyword>
<reference evidence="3 4" key="1">
    <citation type="submission" date="2014-11" db="EMBL/GenBank/DDBJ databases">
        <title>Pan-genome of Gallibacterium spp.</title>
        <authorList>
            <person name="Kudirkiene E."/>
            <person name="Bojesen A.M."/>
        </authorList>
    </citation>
    <scope>NUCLEOTIDE SEQUENCE [LARGE SCALE GENOMIC DNA]</scope>
    <source>
        <strain evidence="2 3">18469/18</strain>
        <strain evidence="1 4">F150</strain>
    </source>
</reference>
<dbReference type="EMBL" id="JTJU01000042">
    <property type="protein sequence ID" value="OBX09676.1"/>
    <property type="molecule type" value="Genomic_DNA"/>
</dbReference>
<evidence type="ECO:0000313" key="3">
    <source>
        <dbReference type="Proteomes" id="UP000092527"/>
    </source>
</evidence>
<accession>A0A1A7P1S5</accession>
<dbReference type="AlphaFoldDB" id="A0A1A7P1S5"/>
<dbReference type="Proteomes" id="UP000092649">
    <property type="component" value="Unassembled WGS sequence"/>
</dbReference>
<organism evidence="1 4">
    <name type="scientific">Gallibacterium salpingitidis</name>
    <dbReference type="NCBI Taxonomy" id="505341"/>
    <lineage>
        <taxon>Bacteria</taxon>
        <taxon>Pseudomonadati</taxon>
        <taxon>Pseudomonadota</taxon>
        <taxon>Gammaproteobacteria</taxon>
        <taxon>Pasteurellales</taxon>
        <taxon>Pasteurellaceae</taxon>
        <taxon>Gallibacterium</taxon>
    </lineage>
</organism>
<proteinExistence type="predicted"/>
<sequence length="60" mass="6999">MLCISFVIITFLIKKFVTVITQLPFNVKKPVFLERLLGHIIMQKVSYGSQKITIFLSWLI</sequence>
<evidence type="ECO:0000313" key="1">
    <source>
        <dbReference type="EMBL" id="OBW96382.1"/>
    </source>
</evidence>